<gene>
    <name evidence="2" type="ORF">PHLCEN_2v12692</name>
</gene>
<protein>
    <submittedName>
        <fullName evidence="2">Uncharacterized protein</fullName>
    </submittedName>
</protein>
<reference evidence="2 3" key="1">
    <citation type="submission" date="2018-02" db="EMBL/GenBank/DDBJ databases">
        <title>Genome sequence of the basidiomycete white-rot fungus Phlebia centrifuga.</title>
        <authorList>
            <person name="Granchi Z."/>
            <person name="Peng M."/>
            <person name="de Vries R.P."/>
            <person name="Hilden K."/>
            <person name="Makela M.R."/>
            <person name="Grigoriev I."/>
            <person name="Riley R."/>
        </authorList>
    </citation>
    <scope>NUCLEOTIDE SEQUENCE [LARGE SCALE GENOMIC DNA]</scope>
    <source>
        <strain evidence="2 3">FBCC195</strain>
    </source>
</reference>
<accession>A0A2R6NGB1</accession>
<sequence length="254" mass="27847">MIRKLSSSSSLVDFDHFSEEIAFAERNPDEPEFGSAKKLPPVPILSYPSPLRSQSPSSCVSTDTHNDISGPSLKAKLSSTSLRNKPAKTVPRPWDSADFQPYSLMGAGGNLRYKWYAPTAPDLVYDRRPKPKPKPVAKTPSPSTVTEKSSKLSLKRVRLLGYRRSLTSSDFTNLGALAGMSDSASTTTLVSEGRKSNDYGSQGRKSRDIPPSDNDESDSRITTHHVVGNIWEEKDMSDVIPALRLLRVAGNLKL</sequence>
<dbReference type="Proteomes" id="UP000186601">
    <property type="component" value="Unassembled WGS sequence"/>
</dbReference>
<feature type="region of interest" description="Disordered" evidence="1">
    <location>
        <begin position="182"/>
        <end position="221"/>
    </location>
</feature>
<feature type="region of interest" description="Disordered" evidence="1">
    <location>
        <begin position="125"/>
        <end position="150"/>
    </location>
</feature>
<keyword evidence="3" id="KW-1185">Reference proteome</keyword>
<comment type="caution">
    <text evidence="2">The sequence shown here is derived from an EMBL/GenBank/DDBJ whole genome shotgun (WGS) entry which is preliminary data.</text>
</comment>
<evidence type="ECO:0000313" key="2">
    <source>
        <dbReference type="EMBL" id="PSR71425.1"/>
    </source>
</evidence>
<feature type="compositionally biased region" description="Polar residues" evidence="1">
    <location>
        <begin position="51"/>
        <end position="69"/>
    </location>
</feature>
<proteinExistence type="predicted"/>
<name>A0A2R6NGB1_9APHY</name>
<feature type="region of interest" description="Disordered" evidence="1">
    <location>
        <begin position="25"/>
        <end position="95"/>
    </location>
</feature>
<evidence type="ECO:0000256" key="1">
    <source>
        <dbReference type="SAM" id="MobiDB-lite"/>
    </source>
</evidence>
<dbReference type="AlphaFoldDB" id="A0A2R6NGB1"/>
<organism evidence="2 3">
    <name type="scientific">Hermanssonia centrifuga</name>
    <dbReference type="NCBI Taxonomy" id="98765"/>
    <lineage>
        <taxon>Eukaryota</taxon>
        <taxon>Fungi</taxon>
        <taxon>Dikarya</taxon>
        <taxon>Basidiomycota</taxon>
        <taxon>Agaricomycotina</taxon>
        <taxon>Agaricomycetes</taxon>
        <taxon>Polyporales</taxon>
        <taxon>Meruliaceae</taxon>
        <taxon>Hermanssonia</taxon>
    </lineage>
</organism>
<dbReference type="OrthoDB" id="2804775at2759"/>
<dbReference type="EMBL" id="MLYV02001285">
    <property type="protein sequence ID" value="PSR71425.1"/>
    <property type="molecule type" value="Genomic_DNA"/>
</dbReference>
<evidence type="ECO:0000313" key="3">
    <source>
        <dbReference type="Proteomes" id="UP000186601"/>
    </source>
</evidence>